<evidence type="ECO:0000256" key="3">
    <source>
        <dbReference type="ARBA" id="ARBA00023125"/>
    </source>
</evidence>
<dbReference type="PANTHER" id="PTHR30603:SF60">
    <property type="entry name" value="RNA POLYMERASE SIGMA FACTOR RPOD"/>
    <property type="match status" value="1"/>
</dbReference>
<accession>A0A2G9YXB9</accession>
<evidence type="ECO:0000256" key="1">
    <source>
        <dbReference type="ARBA" id="ARBA00023015"/>
    </source>
</evidence>
<sequence length="443" mass="53866">MTTENKKQIYQPMETKIRERQQSEELKQYLKKSNNIPVLSFEEEKQLWKKVSKGDKNAKQKLIRANLKLVVSIAKRYVERYVDRVESLTLLDLIQEGNLGLYKAAEKFDWRRGYKFSDYATWWIKEAIARYIASRKLKETKEKEMAPYEGFKRCSCGRSYFYLESLKKCPRCKRKLKFYGDLVNEVILEYYSNYLFATCSHRDSLIEKIIFLGRMMRRRSPKTGEIIFLGRKKREELLELAKKRFFEEEKKEYFQDIKDKDIIIDFLKVFLKEKYFQDIITFLKIFLKELNEKYKIIKEKERNNKLLEKDSFENLIIKRIKYNYRLDARYRFLNSFPVKSIPKEQILKDLEGSSCSEREKDIVMYSLDHPIEETGKKFEVTRERIHQINTKWFLELYQNTKEYKEYEKLEENLKKAEKKYADTARQYYQSEKERAKQINQNID</sequence>
<dbReference type="InterPro" id="IPR007627">
    <property type="entry name" value="RNA_pol_sigma70_r2"/>
</dbReference>
<dbReference type="AlphaFoldDB" id="A0A2G9YXB9"/>
<dbReference type="InterPro" id="IPR050239">
    <property type="entry name" value="Sigma-70_RNA_pol_init_factors"/>
</dbReference>
<evidence type="ECO:0000256" key="2">
    <source>
        <dbReference type="ARBA" id="ARBA00023082"/>
    </source>
</evidence>
<dbReference type="GO" id="GO:0003677">
    <property type="term" value="F:DNA binding"/>
    <property type="evidence" value="ECO:0007669"/>
    <property type="project" value="UniProtKB-KW"/>
</dbReference>
<keyword evidence="2" id="KW-0731">Sigma factor</keyword>
<keyword evidence="5" id="KW-0175">Coiled coil</keyword>
<dbReference type="PANTHER" id="PTHR30603">
    <property type="entry name" value="RNA POLYMERASE SIGMA FACTOR RPO"/>
    <property type="match status" value="1"/>
</dbReference>
<evidence type="ECO:0000313" key="8">
    <source>
        <dbReference type="Proteomes" id="UP000230273"/>
    </source>
</evidence>
<dbReference type="SUPFAM" id="SSF88946">
    <property type="entry name" value="Sigma2 domain of RNA polymerase sigma factors"/>
    <property type="match status" value="1"/>
</dbReference>
<organism evidence="7 8">
    <name type="scientific">Candidatus Nealsonbacteria bacterium CG23_combo_of_CG06-09_8_20_14_all_38_19</name>
    <dbReference type="NCBI Taxonomy" id="1974721"/>
    <lineage>
        <taxon>Bacteria</taxon>
        <taxon>Candidatus Nealsoniibacteriota</taxon>
    </lineage>
</organism>
<dbReference type="EMBL" id="PCRP01000014">
    <property type="protein sequence ID" value="PIP23877.1"/>
    <property type="molecule type" value="Genomic_DNA"/>
</dbReference>
<evidence type="ECO:0000256" key="5">
    <source>
        <dbReference type="SAM" id="Coils"/>
    </source>
</evidence>
<comment type="caution">
    <text evidence="7">The sequence shown here is derived from an EMBL/GenBank/DDBJ whole genome shotgun (WGS) entry which is preliminary data.</text>
</comment>
<dbReference type="Gene3D" id="1.10.601.10">
    <property type="entry name" value="RNA Polymerase Primary Sigma Factor"/>
    <property type="match status" value="1"/>
</dbReference>
<dbReference type="Gene3D" id="1.10.10.10">
    <property type="entry name" value="Winged helix-like DNA-binding domain superfamily/Winged helix DNA-binding domain"/>
    <property type="match status" value="1"/>
</dbReference>
<dbReference type="InterPro" id="IPR014284">
    <property type="entry name" value="RNA_pol_sigma-70_dom"/>
</dbReference>
<gene>
    <name evidence="7" type="ORF">COX36_00920</name>
</gene>
<keyword evidence="1" id="KW-0805">Transcription regulation</keyword>
<dbReference type="GO" id="GO:0016987">
    <property type="term" value="F:sigma factor activity"/>
    <property type="evidence" value="ECO:0007669"/>
    <property type="project" value="UniProtKB-KW"/>
</dbReference>
<dbReference type="Proteomes" id="UP000230273">
    <property type="component" value="Unassembled WGS sequence"/>
</dbReference>
<reference evidence="7 8" key="1">
    <citation type="submission" date="2017-09" db="EMBL/GenBank/DDBJ databases">
        <title>Depth-based differentiation of microbial function through sediment-hosted aquifers and enrichment of novel symbionts in the deep terrestrial subsurface.</title>
        <authorList>
            <person name="Probst A.J."/>
            <person name="Ladd B."/>
            <person name="Jarett J.K."/>
            <person name="Geller-Mcgrath D.E."/>
            <person name="Sieber C.M."/>
            <person name="Emerson J.B."/>
            <person name="Anantharaman K."/>
            <person name="Thomas B.C."/>
            <person name="Malmstrom R."/>
            <person name="Stieglmeier M."/>
            <person name="Klingl A."/>
            <person name="Woyke T."/>
            <person name="Ryan C.M."/>
            <person name="Banfield J.F."/>
        </authorList>
    </citation>
    <scope>NUCLEOTIDE SEQUENCE [LARGE SCALE GENOMIC DNA]</scope>
    <source>
        <strain evidence="7">CG23_combo_of_CG06-09_8_20_14_all_38_19</strain>
    </source>
</reference>
<dbReference type="InterPro" id="IPR000943">
    <property type="entry name" value="RNA_pol_sigma70"/>
</dbReference>
<dbReference type="PRINTS" id="PR00046">
    <property type="entry name" value="SIGMA70FCT"/>
</dbReference>
<protein>
    <recommendedName>
        <fullName evidence="6">RNA polymerase sigma-70 domain-containing protein</fullName>
    </recommendedName>
</protein>
<evidence type="ECO:0000256" key="4">
    <source>
        <dbReference type="ARBA" id="ARBA00023163"/>
    </source>
</evidence>
<feature type="coiled-coil region" evidence="5">
    <location>
        <begin position="399"/>
        <end position="433"/>
    </location>
</feature>
<keyword evidence="3" id="KW-0238">DNA-binding</keyword>
<dbReference type="NCBIfam" id="TIGR02937">
    <property type="entry name" value="sigma70-ECF"/>
    <property type="match status" value="1"/>
</dbReference>
<feature type="domain" description="RNA polymerase sigma-70" evidence="6">
    <location>
        <begin position="92"/>
        <end position="105"/>
    </location>
</feature>
<evidence type="ECO:0000259" key="6">
    <source>
        <dbReference type="PROSITE" id="PS00715"/>
    </source>
</evidence>
<dbReference type="InterPro" id="IPR036388">
    <property type="entry name" value="WH-like_DNA-bd_sf"/>
</dbReference>
<name>A0A2G9YXB9_9BACT</name>
<dbReference type="PROSITE" id="PS00715">
    <property type="entry name" value="SIGMA70_1"/>
    <property type="match status" value="1"/>
</dbReference>
<proteinExistence type="predicted"/>
<keyword evidence="4" id="KW-0804">Transcription</keyword>
<dbReference type="InterPro" id="IPR013325">
    <property type="entry name" value="RNA_pol_sigma_r2"/>
</dbReference>
<evidence type="ECO:0000313" key="7">
    <source>
        <dbReference type="EMBL" id="PIP23877.1"/>
    </source>
</evidence>
<dbReference type="Pfam" id="PF04542">
    <property type="entry name" value="Sigma70_r2"/>
    <property type="match status" value="1"/>
</dbReference>
<dbReference type="GO" id="GO:0006352">
    <property type="term" value="P:DNA-templated transcription initiation"/>
    <property type="evidence" value="ECO:0007669"/>
    <property type="project" value="InterPro"/>
</dbReference>